<keyword evidence="4" id="KW-1134">Transmembrane beta strand</keyword>
<evidence type="ECO:0000256" key="5">
    <source>
        <dbReference type="ARBA" id="ARBA00022692"/>
    </source>
</evidence>
<keyword evidence="5" id="KW-0812">Transmembrane</keyword>
<feature type="chain" id="PRO_5022811125" evidence="9">
    <location>
        <begin position="30"/>
        <end position="615"/>
    </location>
</feature>
<feature type="region of interest" description="Disordered" evidence="8">
    <location>
        <begin position="65"/>
        <end position="101"/>
    </location>
</feature>
<evidence type="ECO:0000313" key="11">
    <source>
        <dbReference type="Proteomes" id="UP000322699"/>
    </source>
</evidence>
<dbReference type="PANTHER" id="PTHR30026:SF21">
    <property type="entry name" value="SLR1270 PROTEIN"/>
    <property type="match status" value="1"/>
</dbReference>
<dbReference type="EMBL" id="VRLW01000001">
    <property type="protein sequence ID" value="KAA1259620.1"/>
    <property type="molecule type" value="Genomic_DNA"/>
</dbReference>
<evidence type="ECO:0000256" key="2">
    <source>
        <dbReference type="ARBA" id="ARBA00007613"/>
    </source>
</evidence>
<protein>
    <submittedName>
        <fullName evidence="10">Outer membrane efflux protein</fullName>
    </submittedName>
</protein>
<organism evidence="10 11">
    <name type="scientific">Rubripirellula obstinata</name>
    <dbReference type="NCBI Taxonomy" id="406547"/>
    <lineage>
        <taxon>Bacteria</taxon>
        <taxon>Pseudomonadati</taxon>
        <taxon>Planctomycetota</taxon>
        <taxon>Planctomycetia</taxon>
        <taxon>Pirellulales</taxon>
        <taxon>Pirellulaceae</taxon>
        <taxon>Rubripirellula</taxon>
    </lineage>
</organism>
<reference evidence="10 11" key="1">
    <citation type="submission" date="2019-08" db="EMBL/GenBank/DDBJ databases">
        <title>Deep-cultivation of Planctomycetes and their phenomic and genomic characterization uncovers novel biology.</title>
        <authorList>
            <person name="Wiegand S."/>
            <person name="Jogler M."/>
            <person name="Boedeker C."/>
            <person name="Pinto D."/>
            <person name="Vollmers J."/>
            <person name="Rivas-Marin E."/>
            <person name="Kohn T."/>
            <person name="Peeters S.H."/>
            <person name="Heuer A."/>
            <person name="Rast P."/>
            <person name="Oberbeckmann S."/>
            <person name="Bunk B."/>
            <person name="Jeske O."/>
            <person name="Meyerdierks A."/>
            <person name="Storesund J.E."/>
            <person name="Kallscheuer N."/>
            <person name="Luecker S."/>
            <person name="Lage O.M."/>
            <person name="Pohl T."/>
            <person name="Merkel B.J."/>
            <person name="Hornburger P."/>
            <person name="Mueller R.-W."/>
            <person name="Bruemmer F."/>
            <person name="Labrenz M."/>
            <person name="Spormann A.M."/>
            <person name="Op Den Camp H."/>
            <person name="Overmann J."/>
            <person name="Amann R."/>
            <person name="Jetten M.S.M."/>
            <person name="Mascher T."/>
            <person name="Medema M.H."/>
            <person name="Devos D.P."/>
            <person name="Kaster A.-K."/>
            <person name="Ovreas L."/>
            <person name="Rohde M."/>
            <person name="Galperin M.Y."/>
            <person name="Jogler C."/>
        </authorList>
    </citation>
    <scope>NUCLEOTIDE SEQUENCE [LARGE SCALE GENOMIC DNA]</scope>
    <source>
        <strain evidence="10 11">LF1</strain>
    </source>
</reference>
<dbReference type="AlphaFoldDB" id="A0A5B1CJ84"/>
<dbReference type="GO" id="GO:1990281">
    <property type="term" value="C:efflux pump complex"/>
    <property type="evidence" value="ECO:0007669"/>
    <property type="project" value="TreeGrafter"/>
</dbReference>
<evidence type="ECO:0000256" key="6">
    <source>
        <dbReference type="ARBA" id="ARBA00023136"/>
    </source>
</evidence>
<comment type="subcellular location">
    <subcellularLocation>
        <location evidence="1">Cell outer membrane</location>
    </subcellularLocation>
</comment>
<dbReference type="GO" id="GO:0009279">
    <property type="term" value="C:cell outer membrane"/>
    <property type="evidence" value="ECO:0007669"/>
    <property type="project" value="UniProtKB-SubCell"/>
</dbReference>
<dbReference type="GO" id="GO:0015562">
    <property type="term" value="F:efflux transmembrane transporter activity"/>
    <property type="evidence" value="ECO:0007669"/>
    <property type="project" value="InterPro"/>
</dbReference>
<dbReference type="SUPFAM" id="SSF56954">
    <property type="entry name" value="Outer membrane efflux proteins (OEP)"/>
    <property type="match status" value="1"/>
</dbReference>
<dbReference type="Gene3D" id="1.20.1600.10">
    <property type="entry name" value="Outer membrane efflux proteins (OEP)"/>
    <property type="match status" value="1"/>
</dbReference>
<dbReference type="InterPro" id="IPR051906">
    <property type="entry name" value="TolC-like"/>
</dbReference>
<sequence precursor="true">MTRWCIRLCLVGVLNVGVLNLAAISVTNAQSPDGPDSKTFAQFLMLIEDDIDSKKLADTKDNLSDAKASVEDASSSDESSGETDDETDDEADDETDTDEMLDQDEDLDDEAASMARLTDPQAQQPTIQALSLADVIASLYQAYPEIMLARQETAIASGQMLSAIGAYDTKFKAHAIAEPTGFYRSYRSGLGLARQTWWGGQATAGYRIGRGLIQPWYQERQTNDAGEFKVGLIQPLLQGRAIDPQRVEFFKAQLAQQAPGPIILQTLLEASLDAAKLYWEWVAAGNVLEAQRQLLKLSEDRGEQFEAGVKAGKFPEIDLIVNTQLIAERRAQTLDAEQKFQEIAFKLSLYLRDENGQPLLPIEPWLPERFPEIEDRPESDFQDDLISALGRRPELQLLYLQLRSLQLDRELACNEMLPVLDLITEMSQDMGEPSSSSEDKGEFELVFGITSEVPIQRRKARGKLQSTVAKMAQTNQKLRLVRDKIGVEIQTATNQIDMSAEVVRQTEIALVAALETLDRYRFAFEKGKIDLIFLNLIETKANETQIKLVKSQQTWFAALANLQTAFGLDPLEQAITVSSLPPSDNPEPTVAPDVDIDDEEEDDIDIDEEEANDAP</sequence>
<gene>
    <name evidence="10" type="ORF">LF1_21540</name>
</gene>
<comment type="similarity">
    <text evidence="2">Belongs to the outer membrane factor (OMF) (TC 1.B.17) family.</text>
</comment>
<feature type="compositionally biased region" description="Acidic residues" evidence="8">
    <location>
        <begin position="79"/>
        <end position="101"/>
    </location>
</feature>
<accession>A0A5B1CJ84</accession>
<evidence type="ECO:0000256" key="7">
    <source>
        <dbReference type="ARBA" id="ARBA00023237"/>
    </source>
</evidence>
<dbReference type="GO" id="GO:0015288">
    <property type="term" value="F:porin activity"/>
    <property type="evidence" value="ECO:0007669"/>
    <property type="project" value="TreeGrafter"/>
</dbReference>
<keyword evidence="3" id="KW-0813">Transport</keyword>
<evidence type="ECO:0000256" key="3">
    <source>
        <dbReference type="ARBA" id="ARBA00022448"/>
    </source>
</evidence>
<feature type="compositionally biased region" description="Acidic residues" evidence="8">
    <location>
        <begin position="594"/>
        <end position="615"/>
    </location>
</feature>
<keyword evidence="9" id="KW-0732">Signal</keyword>
<keyword evidence="6" id="KW-0472">Membrane</keyword>
<keyword evidence="7" id="KW-0998">Cell outer membrane</keyword>
<evidence type="ECO:0000256" key="4">
    <source>
        <dbReference type="ARBA" id="ARBA00022452"/>
    </source>
</evidence>
<dbReference type="Pfam" id="PF02321">
    <property type="entry name" value="OEP"/>
    <property type="match status" value="1"/>
</dbReference>
<dbReference type="InterPro" id="IPR003423">
    <property type="entry name" value="OMP_efflux"/>
</dbReference>
<keyword evidence="11" id="KW-1185">Reference proteome</keyword>
<evidence type="ECO:0000256" key="8">
    <source>
        <dbReference type="SAM" id="MobiDB-lite"/>
    </source>
</evidence>
<feature type="signal peptide" evidence="9">
    <location>
        <begin position="1"/>
        <end position="29"/>
    </location>
</feature>
<feature type="region of interest" description="Disordered" evidence="8">
    <location>
        <begin position="577"/>
        <end position="615"/>
    </location>
</feature>
<dbReference type="Proteomes" id="UP000322699">
    <property type="component" value="Unassembled WGS sequence"/>
</dbReference>
<proteinExistence type="inferred from homology"/>
<evidence type="ECO:0000256" key="1">
    <source>
        <dbReference type="ARBA" id="ARBA00004442"/>
    </source>
</evidence>
<name>A0A5B1CJ84_9BACT</name>
<evidence type="ECO:0000256" key="9">
    <source>
        <dbReference type="SAM" id="SignalP"/>
    </source>
</evidence>
<comment type="caution">
    <text evidence="10">The sequence shown here is derived from an EMBL/GenBank/DDBJ whole genome shotgun (WGS) entry which is preliminary data.</text>
</comment>
<dbReference type="RefSeq" id="WP_068263694.1">
    <property type="nucleotide sequence ID" value="NZ_LWSK01000050.1"/>
</dbReference>
<evidence type="ECO:0000313" key="10">
    <source>
        <dbReference type="EMBL" id="KAA1259620.1"/>
    </source>
</evidence>
<dbReference type="PANTHER" id="PTHR30026">
    <property type="entry name" value="OUTER MEMBRANE PROTEIN TOLC"/>
    <property type="match status" value="1"/>
</dbReference>